<dbReference type="SUPFAM" id="SSF57756">
    <property type="entry name" value="Retrovirus zinc finger-like domains"/>
    <property type="match status" value="1"/>
</dbReference>
<keyword evidence="4" id="KW-1185">Reference proteome</keyword>
<keyword evidence="1" id="KW-0863">Zinc-finger</keyword>
<dbReference type="PANTHER" id="PTHR47592">
    <property type="entry name" value="PBF68 PROTEIN"/>
    <property type="match status" value="1"/>
</dbReference>
<dbReference type="EMBL" id="JAVXUP010001565">
    <property type="protein sequence ID" value="KAK3010232.1"/>
    <property type="molecule type" value="Genomic_DNA"/>
</dbReference>
<dbReference type="Gene3D" id="4.10.60.10">
    <property type="entry name" value="Zinc finger, CCHC-type"/>
    <property type="match status" value="1"/>
</dbReference>
<protein>
    <recommendedName>
        <fullName evidence="2">CCHC-type domain-containing protein</fullName>
    </recommendedName>
</protein>
<evidence type="ECO:0000256" key="1">
    <source>
        <dbReference type="PROSITE-ProRule" id="PRU00047"/>
    </source>
</evidence>
<reference evidence="3" key="1">
    <citation type="submission" date="2022-12" db="EMBL/GenBank/DDBJ databases">
        <title>Draft genome assemblies for two species of Escallonia (Escalloniales).</title>
        <authorList>
            <person name="Chanderbali A."/>
            <person name="Dervinis C."/>
            <person name="Anghel I."/>
            <person name="Soltis D."/>
            <person name="Soltis P."/>
            <person name="Zapata F."/>
        </authorList>
    </citation>
    <scope>NUCLEOTIDE SEQUENCE</scope>
    <source>
        <strain evidence="3">UCBG64.0493</strain>
        <tissue evidence="3">Leaf</tissue>
    </source>
</reference>
<dbReference type="PROSITE" id="PS50158">
    <property type="entry name" value="ZF_CCHC"/>
    <property type="match status" value="1"/>
</dbReference>
<keyword evidence="1" id="KW-0862">Zinc</keyword>
<sequence>MEAKTSVIKMMNQELIKLDQFDGSNFGRWQDKAKFLLTALKIVYILNCGPLLEPDDNAKEESRNRDKTGETELYSKVNYVDATSGKSFHALQVKKEDNMFKRNTNHNKNKKKSKCHVCGKKGHYARECRHRKSGKGAIGESANMFEENLVAMATEINMTDSSSSSGWWFDSGAVTHICKDRTLFKTYEELPNNQEDKAEDIENPKPWFSAIEKSNKMSKEELEVLIQEYPLPEGYLLEFQGYKSQPTTEQNFENTGKPIPNNLTKHILSHIKLRGGLSIDEPLLEQQLEYGKIILGKPIPPGLSILPPPPVAPSTSSTETAPLGLLHLINPIFVLQMYACKAHMLSRFKMARDVVAIEAQEKRDVVKQASEATLHAKKMSKREADHFTHIKALERRLERAKKKVVEA</sequence>
<dbReference type="SMART" id="SM00343">
    <property type="entry name" value="ZnF_C2HC"/>
    <property type="match status" value="1"/>
</dbReference>
<proteinExistence type="predicted"/>
<name>A0AA89APK8_9ASTE</name>
<feature type="domain" description="CCHC-type" evidence="2">
    <location>
        <begin position="114"/>
        <end position="129"/>
    </location>
</feature>
<dbReference type="Proteomes" id="UP001188597">
    <property type="component" value="Unassembled WGS sequence"/>
</dbReference>
<evidence type="ECO:0000259" key="2">
    <source>
        <dbReference type="PROSITE" id="PS50158"/>
    </source>
</evidence>
<dbReference type="GO" id="GO:0008270">
    <property type="term" value="F:zinc ion binding"/>
    <property type="evidence" value="ECO:0007669"/>
    <property type="project" value="UniProtKB-KW"/>
</dbReference>
<dbReference type="InterPro" id="IPR036875">
    <property type="entry name" value="Znf_CCHC_sf"/>
</dbReference>
<dbReference type="AlphaFoldDB" id="A0AA89APK8"/>
<dbReference type="Pfam" id="PF00098">
    <property type="entry name" value="zf-CCHC"/>
    <property type="match status" value="1"/>
</dbReference>
<organism evidence="3 4">
    <name type="scientific">Escallonia herrerae</name>
    <dbReference type="NCBI Taxonomy" id="1293975"/>
    <lineage>
        <taxon>Eukaryota</taxon>
        <taxon>Viridiplantae</taxon>
        <taxon>Streptophyta</taxon>
        <taxon>Embryophyta</taxon>
        <taxon>Tracheophyta</taxon>
        <taxon>Spermatophyta</taxon>
        <taxon>Magnoliopsida</taxon>
        <taxon>eudicotyledons</taxon>
        <taxon>Gunneridae</taxon>
        <taxon>Pentapetalae</taxon>
        <taxon>asterids</taxon>
        <taxon>campanulids</taxon>
        <taxon>Escalloniales</taxon>
        <taxon>Escalloniaceae</taxon>
        <taxon>Escallonia</taxon>
    </lineage>
</organism>
<gene>
    <name evidence="3" type="ORF">RJ639_010922</name>
</gene>
<evidence type="ECO:0000313" key="4">
    <source>
        <dbReference type="Proteomes" id="UP001188597"/>
    </source>
</evidence>
<dbReference type="GO" id="GO:0003676">
    <property type="term" value="F:nucleic acid binding"/>
    <property type="evidence" value="ECO:0007669"/>
    <property type="project" value="InterPro"/>
</dbReference>
<accession>A0AA89APK8</accession>
<dbReference type="InterPro" id="IPR001878">
    <property type="entry name" value="Znf_CCHC"/>
</dbReference>
<comment type="caution">
    <text evidence="3">The sequence shown here is derived from an EMBL/GenBank/DDBJ whole genome shotgun (WGS) entry which is preliminary data.</text>
</comment>
<keyword evidence="1" id="KW-0479">Metal-binding</keyword>
<evidence type="ECO:0000313" key="3">
    <source>
        <dbReference type="EMBL" id="KAK3010232.1"/>
    </source>
</evidence>
<dbReference type="PANTHER" id="PTHR47592:SF27">
    <property type="entry name" value="OS08G0421700 PROTEIN"/>
    <property type="match status" value="1"/>
</dbReference>